<dbReference type="Pfam" id="PF02878">
    <property type="entry name" value="PGM_PMM_I"/>
    <property type="match status" value="1"/>
</dbReference>
<dbReference type="PANTHER" id="PTHR43771">
    <property type="entry name" value="PHOSPHOMANNOMUTASE"/>
    <property type="match status" value="1"/>
</dbReference>
<dbReference type="Gene3D" id="3.30.310.50">
    <property type="entry name" value="Alpha-D-phosphohexomutase, C-terminal domain"/>
    <property type="match status" value="1"/>
</dbReference>
<evidence type="ECO:0000256" key="2">
    <source>
        <dbReference type="ARBA" id="ARBA00010231"/>
    </source>
</evidence>
<dbReference type="PRINTS" id="PR00509">
    <property type="entry name" value="PGMPMM"/>
</dbReference>
<evidence type="ECO:0000259" key="10">
    <source>
        <dbReference type="Pfam" id="PF02880"/>
    </source>
</evidence>
<dbReference type="SUPFAM" id="SSF53738">
    <property type="entry name" value="Phosphoglucomutase, first 3 domains"/>
    <property type="match status" value="3"/>
</dbReference>
<evidence type="ECO:0000259" key="8">
    <source>
        <dbReference type="Pfam" id="PF02878"/>
    </source>
</evidence>
<evidence type="ECO:0000256" key="5">
    <source>
        <dbReference type="ARBA" id="ARBA00022842"/>
    </source>
</evidence>
<proteinExistence type="inferred from homology"/>
<evidence type="ECO:0000259" key="7">
    <source>
        <dbReference type="Pfam" id="PF00408"/>
    </source>
</evidence>
<keyword evidence="5" id="KW-0460">Magnesium</keyword>
<comment type="similarity">
    <text evidence="2">Belongs to the phosphohexose mutase family.</text>
</comment>
<dbReference type="Pfam" id="PF02880">
    <property type="entry name" value="PGM_PMM_III"/>
    <property type="match status" value="1"/>
</dbReference>
<dbReference type="Proteomes" id="UP000177878">
    <property type="component" value="Unassembled WGS sequence"/>
</dbReference>
<sequence length="444" mass="49220">MNISPVIFKSYDIRGIYPEELNEEAAYAIGRAYARRTGANQIVVGSDMRLSGPALKEQFIRGVTDEGANVVDVGLVPIDAVYFAVRKQNYPAGAMITASHNPKEYNGFKLPLPGIGWVRGEEIKTDVENLPPAAAERKGKVAAIDIMPDYIKHVLSFADLSNIKPLKIVVDAGNGMAGKVVPLLEPRLPIKIIPLNFELDGNFPAHPSNPLLPESQTQIRQAVMENKADGGVIFDGDTDRLFFIDERGEFVRADMTLLILAKEFLRREPGAGIVYNAICSKAVPEIIKEWGGRALRSKVGFVNVMETMAREQGIMGGELSAHYSFRDNGYADSGFIAWLILLELLSQSGGPLSAIVKEFQRYHKSDEINIKLTDREEAISKLKAKYADGQQENFDGLTVTYNDWWFNVRPSNTEPLLRITIETPNQAMTAEKQEEILKIIQAVI</sequence>
<evidence type="ECO:0000256" key="6">
    <source>
        <dbReference type="ARBA" id="ARBA00023235"/>
    </source>
</evidence>
<reference evidence="11 12" key="1">
    <citation type="journal article" date="2016" name="Nat. Commun.">
        <title>Thousands of microbial genomes shed light on interconnected biogeochemical processes in an aquifer system.</title>
        <authorList>
            <person name="Anantharaman K."/>
            <person name="Brown C.T."/>
            <person name="Hug L.A."/>
            <person name="Sharon I."/>
            <person name="Castelle C.J."/>
            <person name="Probst A.J."/>
            <person name="Thomas B.C."/>
            <person name="Singh A."/>
            <person name="Wilkins M.J."/>
            <person name="Karaoz U."/>
            <person name="Brodie E.L."/>
            <person name="Williams K.H."/>
            <person name="Hubbard S.S."/>
            <person name="Banfield J.F."/>
        </authorList>
    </citation>
    <scope>NUCLEOTIDE SEQUENCE [LARGE SCALE GENOMIC DNA]</scope>
</reference>
<keyword evidence="6" id="KW-0413">Isomerase</keyword>
<dbReference type="InterPro" id="IPR005845">
    <property type="entry name" value="A-D-PHexomutase_a/b/a-II"/>
</dbReference>
<evidence type="ECO:0000313" key="12">
    <source>
        <dbReference type="Proteomes" id="UP000177878"/>
    </source>
</evidence>
<evidence type="ECO:0000256" key="3">
    <source>
        <dbReference type="ARBA" id="ARBA00022553"/>
    </source>
</evidence>
<name>A0A1F5RWB2_9BACT</name>
<dbReference type="EMBL" id="MFFV01000049">
    <property type="protein sequence ID" value="OGF18706.1"/>
    <property type="molecule type" value="Genomic_DNA"/>
</dbReference>
<feature type="domain" description="Alpha-D-phosphohexomutase C-terminal" evidence="7">
    <location>
        <begin position="367"/>
        <end position="438"/>
    </location>
</feature>
<organism evidence="11 12">
    <name type="scientific">Candidatus Falkowbacteria bacterium RIFCSPLOWO2_02_FULL_45_15</name>
    <dbReference type="NCBI Taxonomy" id="1797988"/>
    <lineage>
        <taxon>Bacteria</taxon>
        <taxon>Candidatus Falkowiibacteriota</taxon>
    </lineage>
</organism>
<dbReference type="AlphaFoldDB" id="A0A1F5RWB2"/>
<keyword evidence="3" id="KW-0597">Phosphoprotein</keyword>
<comment type="caution">
    <text evidence="11">The sequence shown here is derived from an EMBL/GenBank/DDBJ whole genome shotgun (WGS) entry which is preliminary data.</text>
</comment>
<feature type="domain" description="Alpha-D-phosphohexomutase alpha/beta/alpha" evidence="9">
    <location>
        <begin position="149"/>
        <end position="248"/>
    </location>
</feature>
<protein>
    <submittedName>
        <fullName evidence="11">Phosphomannomutase/phosphoglucomutase</fullName>
    </submittedName>
</protein>
<dbReference type="Gene3D" id="3.40.120.10">
    <property type="entry name" value="Alpha-D-Glucose-1,6-Bisphosphate, subunit A, domain 3"/>
    <property type="match status" value="3"/>
</dbReference>
<dbReference type="InterPro" id="IPR016055">
    <property type="entry name" value="A-D-PHexomutase_a/b/a-I/II/III"/>
</dbReference>
<dbReference type="InterPro" id="IPR005843">
    <property type="entry name" value="A-D-PHexomutase_C"/>
</dbReference>
<dbReference type="PANTHER" id="PTHR43771:SF1">
    <property type="entry name" value="PHOSPHOMANNOMUTASE"/>
    <property type="match status" value="1"/>
</dbReference>
<evidence type="ECO:0000256" key="1">
    <source>
        <dbReference type="ARBA" id="ARBA00001946"/>
    </source>
</evidence>
<dbReference type="GO" id="GO:0046872">
    <property type="term" value="F:metal ion binding"/>
    <property type="evidence" value="ECO:0007669"/>
    <property type="project" value="UniProtKB-KW"/>
</dbReference>
<dbReference type="InterPro" id="IPR005841">
    <property type="entry name" value="Alpha-D-phosphohexomutase_SF"/>
</dbReference>
<dbReference type="InterPro" id="IPR036900">
    <property type="entry name" value="A-D-PHexomutase_C_sf"/>
</dbReference>
<dbReference type="CDD" id="cd03089">
    <property type="entry name" value="PMM_PGM"/>
    <property type="match status" value="1"/>
</dbReference>
<feature type="domain" description="Alpha-D-phosphohexomutase alpha/beta/alpha" evidence="8">
    <location>
        <begin position="7"/>
        <end position="112"/>
    </location>
</feature>
<evidence type="ECO:0000313" key="11">
    <source>
        <dbReference type="EMBL" id="OGF18706.1"/>
    </source>
</evidence>
<comment type="cofactor">
    <cofactor evidence="1">
        <name>Mg(2+)</name>
        <dbReference type="ChEBI" id="CHEBI:18420"/>
    </cofactor>
</comment>
<dbReference type="InterPro" id="IPR005846">
    <property type="entry name" value="A-D-PHexomutase_a/b/a-III"/>
</dbReference>
<keyword evidence="4" id="KW-0479">Metal-binding</keyword>
<dbReference type="InterPro" id="IPR005844">
    <property type="entry name" value="A-D-PHexomutase_a/b/a-I"/>
</dbReference>
<dbReference type="Pfam" id="PF00408">
    <property type="entry name" value="PGM_PMM_IV"/>
    <property type="match status" value="1"/>
</dbReference>
<feature type="domain" description="Alpha-D-phosphohexomutase alpha/beta/alpha" evidence="10">
    <location>
        <begin position="254"/>
        <end position="362"/>
    </location>
</feature>
<dbReference type="STRING" id="1797988.A3I35_03205"/>
<dbReference type="GO" id="GO:0005975">
    <property type="term" value="P:carbohydrate metabolic process"/>
    <property type="evidence" value="ECO:0007669"/>
    <property type="project" value="InterPro"/>
</dbReference>
<evidence type="ECO:0000259" key="9">
    <source>
        <dbReference type="Pfam" id="PF02879"/>
    </source>
</evidence>
<accession>A0A1F5RWB2</accession>
<dbReference type="SUPFAM" id="SSF55957">
    <property type="entry name" value="Phosphoglucomutase, C-terminal domain"/>
    <property type="match status" value="1"/>
</dbReference>
<dbReference type="GO" id="GO:0016868">
    <property type="term" value="F:intramolecular phosphotransferase activity"/>
    <property type="evidence" value="ECO:0007669"/>
    <property type="project" value="InterPro"/>
</dbReference>
<gene>
    <name evidence="11" type="primary">manB</name>
    <name evidence="11" type="ORF">A3I35_03205</name>
</gene>
<evidence type="ECO:0000256" key="4">
    <source>
        <dbReference type="ARBA" id="ARBA00022723"/>
    </source>
</evidence>
<dbReference type="Pfam" id="PF02879">
    <property type="entry name" value="PGM_PMM_II"/>
    <property type="match status" value="1"/>
</dbReference>